<dbReference type="PROSITE" id="PS50005">
    <property type="entry name" value="TPR"/>
    <property type="match status" value="2"/>
</dbReference>
<organism evidence="2 3">
    <name type="scientific">Myodes glareolus</name>
    <name type="common">Bank vole</name>
    <name type="synonym">Clethrionomys glareolus</name>
    <dbReference type="NCBI Taxonomy" id="447135"/>
    <lineage>
        <taxon>Eukaryota</taxon>
        <taxon>Metazoa</taxon>
        <taxon>Chordata</taxon>
        <taxon>Craniata</taxon>
        <taxon>Vertebrata</taxon>
        <taxon>Euteleostomi</taxon>
        <taxon>Mammalia</taxon>
        <taxon>Eutheria</taxon>
        <taxon>Euarchontoglires</taxon>
        <taxon>Glires</taxon>
        <taxon>Rodentia</taxon>
        <taxon>Myomorpha</taxon>
        <taxon>Muroidea</taxon>
        <taxon>Cricetidae</taxon>
        <taxon>Arvicolinae</taxon>
        <taxon>Myodes</taxon>
    </lineage>
</organism>
<dbReference type="AlphaFoldDB" id="A0AAW0ISI1"/>
<dbReference type="Pfam" id="PF13432">
    <property type="entry name" value="TPR_16"/>
    <property type="match status" value="1"/>
</dbReference>
<evidence type="ECO:0008006" key="4">
    <source>
        <dbReference type="Google" id="ProtNLM"/>
    </source>
</evidence>
<evidence type="ECO:0000256" key="1">
    <source>
        <dbReference type="PROSITE-ProRule" id="PRU00339"/>
    </source>
</evidence>
<dbReference type="PANTHER" id="PTHR44874">
    <property type="entry name" value="TETRATRICOPEPTIDE REPEAT PROTEIN 34"/>
    <property type="match status" value="1"/>
</dbReference>
<dbReference type="PANTHER" id="PTHR44874:SF1">
    <property type="entry name" value="TETRATRICOPEPTIDE REPEAT PROTEIN 34"/>
    <property type="match status" value="1"/>
</dbReference>
<dbReference type="SMART" id="SM00028">
    <property type="entry name" value="TPR"/>
    <property type="match status" value="6"/>
</dbReference>
<dbReference type="Pfam" id="PF13181">
    <property type="entry name" value="TPR_8"/>
    <property type="match status" value="1"/>
</dbReference>
<reference evidence="2 3" key="1">
    <citation type="journal article" date="2023" name="bioRxiv">
        <title>Conserved and derived expression patterns and positive selection on dental genes reveal complex evolutionary context of ever-growing rodent molars.</title>
        <authorList>
            <person name="Calamari Z.T."/>
            <person name="Song A."/>
            <person name="Cohen E."/>
            <person name="Akter M."/>
            <person name="Roy R.D."/>
            <person name="Hallikas O."/>
            <person name="Christensen M.M."/>
            <person name="Li P."/>
            <person name="Marangoni P."/>
            <person name="Jernvall J."/>
            <person name="Klein O.D."/>
        </authorList>
    </citation>
    <scope>NUCLEOTIDE SEQUENCE [LARGE SCALE GENOMIC DNA]</scope>
    <source>
        <strain evidence="2">V071</strain>
    </source>
</reference>
<keyword evidence="3" id="KW-1185">Reference proteome</keyword>
<dbReference type="Proteomes" id="UP001488838">
    <property type="component" value="Unassembled WGS sequence"/>
</dbReference>
<evidence type="ECO:0000313" key="2">
    <source>
        <dbReference type="EMBL" id="KAK7817263.1"/>
    </source>
</evidence>
<name>A0AAW0ISI1_MYOGA</name>
<protein>
    <recommendedName>
        <fullName evidence="4">Tetratricopeptide repeat domain 34</fullName>
    </recommendedName>
</protein>
<feature type="repeat" description="TPR" evidence="1">
    <location>
        <begin position="466"/>
        <end position="499"/>
    </location>
</feature>
<gene>
    <name evidence="2" type="ORF">U0070_004400</name>
</gene>
<dbReference type="EMBL" id="JBBHLL010000096">
    <property type="protein sequence ID" value="KAK7817263.1"/>
    <property type="molecule type" value="Genomic_DNA"/>
</dbReference>
<proteinExistence type="predicted"/>
<dbReference type="SUPFAM" id="SSF48452">
    <property type="entry name" value="TPR-like"/>
    <property type="match status" value="2"/>
</dbReference>
<evidence type="ECO:0000313" key="3">
    <source>
        <dbReference type="Proteomes" id="UP001488838"/>
    </source>
</evidence>
<dbReference type="Gene3D" id="1.25.40.10">
    <property type="entry name" value="Tetratricopeptide repeat domain"/>
    <property type="match status" value="2"/>
</dbReference>
<comment type="caution">
    <text evidence="2">The sequence shown here is derived from an EMBL/GenBank/DDBJ whole genome shotgun (WGS) entry which is preliminary data.</text>
</comment>
<feature type="repeat" description="TPR" evidence="1">
    <location>
        <begin position="214"/>
        <end position="247"/>
    </location>
</feature>
<dbReference type="InterPro" id="IPR019734">
    <property type="entry name" value="TPR_rpt"/>
</dbReference>
<dbReference type="InterPro" id="IPR042161">
    <property type="entry name" value="TTC34"/>
</dbReference>
<keyword evidence="1" id="KW-0802">TPR repeat</keyword>
<sequence length="568" mass="62198">MFGGKSHLRPDLVSDVGVQEKACPTLNHPLHRDACGVYQLAMLLMELDAEDETSCLLVADALYLLGRLDDAHKSLRIALSRRPQAAPVLVRLALLQLRRGFCYDANQLVKKVAQSGNTACLQHTLDVFHQEDLKLLQSHCHTRALSILRTRPGGPESEAHTREAIAYLSLAIFAAGSQANESLLTRARCYGILGQKKTAMFDFNSMLREEPRNVQALCGRALVHLALDQLQEAVEDMLSALKLDPGTVISEIRSLKPEVQLPLTQGLRTRCQVLLNQWLDAGSLLGEGDTQSLLVVGEALIRIDPAQPSWHLLLTDILTGLGKYQEAGTHLQEALQLSPSSEAAQARRGLLQLKKGVVSAAAHDLQCLAETDTQDLSFLLRLLESPERQSLTQVAAKKASNLLDLGQPRRALGYCSLAVLAGGSRPYYLRLRMACLTQLQEYDRALRDLDHVLQNGAGDSDLPRQTEDFCTRGRLLLSLGDTDGAAGAFTQALALSPAQAQSSLAEQPGRGPTASVFLTYGQRCLEEQLYEEAWTAAQNGLLVDPSHRGLKRLKVRTRKEVSSGCRLH</sequence>
<dbReference type="InterPro" id="IPR011990">
    <property type="entry name" value="TPR-like_helical_dom_sf"/>
</dbReference>
<accession>A0AAW0ISI1</accession>